<sequence>MVLHGDDDGARFGKQLARRAAHVTKALHGHFRALDVQARELGSLNAHGEHAAAGGFHAAQRAAQVHGLAGDHAGGGGTGVHGVGVHHPGHDLAVGVHVRRGDVLGGADHHADLAGVATRQAFQLRHGELARVHADTALGAAVGHVDRRVLHRHPGRQGHHFRQRHVLVEAHAALAGAATQVVLHAVALEVGDGAVIELDGHIHDQDALGALECFYPACERAQIGRDAIHLLEVVAPRADVLGIQVGGKRVGSNRSVFAFGHGLCLV</sequence>
<dbReference type="EMBL" id="VSSQ01013467">
    <property type="protein sequence ID" value="MPM51554.1"/>
    <property type="molecule type" value="Genomic_DNA"/>
</dbReference>
<accession>A0A645APL4</accession>
<organism evidence="1">
    <name type="scientific">bioreactor metagenome</name>
    <dbReference type="NCBI Taxonomy" id="1076179"/>
    <lineage>
        <taxon>unclassified sequences</taxon>
        <taxon>metagenomes</taxon>
        <taxon>ecological metagenomes</taxon>
    </lineage>
</organism>
<proteinExistence type="predicted"/>
<evidence type="ECO:0000313" key="1">
    <source>
        <dbReference type="EMBL" id="MPM51554.1"/>
    </source>
</evidence>
<protein>
    <submittedName>
        <fullName evidence="1">Uncharacterized protein</fullName>
    </submittedName>
</protein>
<dbReference type="AlphaFoldDB" id="A0A645APL4"/>
<reference evidence="1" key="1">
    <citation type="submission" date="2019-08" db="EMBL/GenBank/DDBJ databases">
        <authorList>
            <person name="Kucharzyk K."/>
            <person name="Murdoch R.W."/>
            <person name="Higgins S."/>
            <person name="Loffler F."/>
        </authorList>
    </citation>
    <scope>NUCLEOTIDE SEQUENCE</scope>
</reference>
<gene>
    <name evidence="1" type="ORF">SDC9_98303</name>
</gene>
<name>A0A645APL4_9ZZZZ</name>
<comment type="caution">
    <text evidence="1">The sequence shown here is derived from an EMBL/GenBank/DDBJ whole genome shotgun (WGS) entry which is preliminary data.</text>
</comment>